<comment type="similarity">
    <text evidence="1 3">Belongs to the D-isomer specific 2-hydroxyacid dehydrogenase family.</text>
</comment>
<evidence type="ECO:0000259" key="4">
    <source>
        <dbReference type="Pfam" id="PF00389"/>
    </source>
</evidence>
<evidence type="ECO:0000256" key="2">
    <source>
        <dbReference type="ARBA" id="ARBA00023027"/>
    </source>
</evidence>
<evidence type="ECO:0000313" key="6">
    <source>
        <dbReference type="EMBL" id="SHM57380.1"/>
    </source>
</evidence>
<keyword evidence="2" id="KW-0520">NAD</keyword>
<evidence type="ECO:0000259" key="5">
    <source>
        <dbReference type="Pfam" id="PF02826"/>
    </source>
</evidence>
<dbReference type="InterPro" id="IPR006140">
    <property type="entry name" value="D-isomer_DH_NAD-bd"/>
</dbReference>
<dbReference type="GO" id="GO:0051287">
    <property type="term" value="F:NAD binding"/>
    <property type="evidence" value="ECO:0007669"/>
    <property type="project" value="InterPro"/>
</dbReference>
<name>A0A1M7JWB1_9FLAO</name>
<organism evidence="6 7">
    <name type="scientific">Flavobacterium xinjiangense</name>
    <dbReference type="NCBI Taxonomy" id="178356"/>
    <lineage>
        <taxon>Bacteria</taxon>
        <taxon>Pseudomonadati</taxon>
        <taxon>Bacteroidota</taxon>
        <taxon>Flavobacteriia</taxon>
        <taxon>Flavobacteriales</taxon>
        <taxon>Flavobacteriaceae</taxon>
        <taxon>Flavobacterium</taxon>
    </lineage>
</organism>
<dbReference type="PANTHER" id="PTHR43026">
    <property type="entry name" value="2-HYDROXYACID DEHYDROGENASE HOMOLOG 1-RELATED"/>
    <property type="match status" value="1"/>
</dbReference>
<protein>
    <submittedName>
        <fullName evidence="6">D-lactate dehydrogenase</fullName>
    </submittedName>
</protein>
<dbReference type="STRING" id="178356.SAMN05216269_105107"/>
<dbReference type="InterPro" id="IPR006139">
    <property type="entry name" value="D-isomer_2_OHA_DH_cat_dom"/>
</dbReference>
<evidence type="ECO:0000313" key="7">
    <source>
        <dbReference type="Proteomes" id="UP000184092"/>
    </source>
</evidence>
<dbReference type="EMBL" id="FRCL01000005">
    <property type="protein sequence ID" value="SHM57380.1"/>
    <property type="molecule type" value="Genomic_DNA"/>
</dbReference>
<dbReference type="InterPro" id="IPR058205">
    <property type="entry name" value="D-LDH-like"/>
</dbReference>
<keyword evidence="3" id="KW-0560">Oxidoreductase</keyword>
<dbReference type="SUPFAM" id="SSF52283">
    <property type="entry name" value="Formate/glycerate dehydrogenase catalytic domain-like"/>
    <property type="match status" value="1"/>
</dbReference>
<dbReference type="Proteomes" id="UP000184092">
    <property type="component" value="Unassembled WGS sequence"/>
</dbReference>
<evidence type="ECO:0000256" key="1">
    <source>
        <dbReference type="ARBA" id="ARBA00005854"/>
    </source>
</evidence>
<feature type="domain" description="D-isomer specific 2-hydroxyacid dehydrogenase NAD-binding" evidence="5">
    <location>
        <begin position="111"/>
        <end position="297"/>
    </location>
</feature>
<dbReference type="SUPFAM" id="SSF51735">
    <property type="entry name" value="NAD(P)-binding Rossmann-fold domains"/>
    <property type="match status" value="1"/>
</dbReference>
<keyword evidence="7" id="KW-1185">Reference proteome</keyword>
<feature type="domain" description="D-isomer specific 2-hydroxyacid dehydrogenase catalytic" evidence="4">
    <location>
        <begin position="14"/>
        <end position="329"/>
    </location>
</feature>
<dbReference type="AlphaFoldDB" id="A0A1M7JWB1"/>
<dbReference type="RefSeq" id="WP_073208021.1">
    <property type="nucleotide sequence ID" value="NZ_FRCL01000005.1"/>
</dbReference>
<dbReference type="OrthoDB" id="9777288at2"/>
<reference evidence="7" key="1">
    <citation type="submission" date="2016-11" db="EMBL/GenBank/DDBJ databases">
        <authorList>
            <person name="Varghese N."/>
            <person name="Submissions S."/>
        </authorList>
    </citation>
    <scope>NUCLEOTIDE SEQUENCE [LARGE SCALE GENOMIC DNA]</scope>
    <source>
        <strain evidence="7">CGMCC 1.2749</strain>
    </source>
</reference>
<sequence>MKTLIYSISGFDKPFIEKALHGKLDLAYTELTLNESTVKMAKGFDAISIFTSDDASASVLEKLHALDVKYIALRSKSSDYIDMHKAHALGIKVANVPYIPSAIAVAEHATALLLALNRKLILGQKMMQLGDYRLDHLVGFNLHGKTIGIIGTGKTGSAFAKIMHGFGCKILAFDPIKDEELKLETNIFYTTFNDLCANSDVISIHCSLNSKTNNLFNKTTFAMMRKEVILINTANGSIVNTADLLKALNNGIIAAAGLDVYEHEKEIFFKDHTGTPINDELFLKLNSNPNVLITGHQSYLTAEVLHGIASTTIANLNEWAYNSVCKNEIR</sequence>
<dbReference type="GO" id="GO:0008720">
    <property type="term" value="F:D-lactate dehydrogenase (NAD+) activity"/>
    <property type="evidence" value="ECO:0007669"/>
    <property type="project" value="TreeGrafter"/>
</dbReference>
<accession>A0A1M7JWB1</accession>
<proteinExistence type="inferred from homology"/>
<dbReference type="Gene3D" id="3.40.50.720">
    <property type="entry name" value="NAD(P)-binding Rossmann-like Domain"/>
    <property type="match status" value="2"/>
</dbReference>
<dbReference type="InterPro" id="IPR036291">
    <property type="entry name" value="NAD(P)-bd_dom_sf"/>
</dbReference>
<dbReference type="PANTHER" id="PTHR43026:SF1">
    <property type="entry name" value="2-HYDROXYACID DEHYDROGENASE HOMOLOG 1-RELATED"/>
    <property type="match status" value="1"/>
</dbReference>
<gene>
    <name evidence="6" type="ORF">SAMN05216269_105107</name>
</gene>
<dbReference type="Pfam" id="PF02826">
    <property type="entry name" value="2-Hacid_dh_C"/>
    <property type="match status" value="1"/>
</dbReference>
<evidence type="ECO:0000256" key="3">
    <source>
        <dbReference type="RuleBase" id="RU003719"/>
    </source>
</evidence>
<dbReference type="Pfam" id="PF00389">
    <property type="entry name" value="2-Hacid_dh"/>
    <property type="match status" value="1"/>
</dbReference>